<protein>
    <recommendedName>
        <fullName evidence="4">Hydrophobin</fullName>
    </recommendedName>
</protein>
<evidence type="ECO:0000256" key="1">
    <source>
        <dbReference type="SAM" id="SignalP"/>
    </source>
</evidence>
<evidence type="ECO:0008006" key="4">
    <source>
        <dbReference type="Google" id="ProtNLM"/>
    </source>
</evidence>
<keyword evidence="3" id="KW-1185">Reference proteome</keyword>
<dbReference type="GeneID" id="54487713"/>
<proteinExistence type="predicted"/>
<feature type="signal peptide" evidence="1">
    <location>
        <begin position="1"/>
        <end position="19"/>
    </location>
</feature>
<feature type="chain" id="PRO_5025506498" description="Hydrophobin" evidence="1">
    <location>
        <begin position="20"/>
        <end position="96"/>
    </location>
</feature>
<dbReference type="EMBL" id="ML996568">
    <property type="protein sequence ID" value="KAF2760302.1"/>
    <property type="molecule type" value="Genomic_DNA"/>
</dbReference>
<dbReference type="Proteomes" id="UP000799437">
    <property type="component" value="Unassembled WGS sequence"/>
</dbReference>
<name>A0A6A6WBU4_9PEZI</name>
<organism evidence="2 3">
    <name type="scientific">Pseudovirgaria hyperparasitica</name>
    <dbReference type="NCBI Taxonomy" id="470096"/>
    <lineage>
        <taxon>Eukaryota</taxon>
        <taxon>Fungi</taxon>
        <taxon>Dikarya</taxon>
        <taxon>Ascomycota</taxon>
        <taxon>Pezizomycotina</taxon>
        <taxon>Dothideomycetes</taxon>
        <taxon>Dothideomycetes incertae sedis</taxon>
        <taxon>Acrospermales</taxon>
        <taxon>Acrospermaceae</taxon>
        <taxon>Pseudovirgaria</taxon>
    </lineage>
</organism>
<evidence type="ECO:0000313" key="2">
    <source>
        <dbReference type="EMBL" id="KAF2760302.1"/>
    </source>
</evidence>
<keyword evidence="1" id="KW-0732">Signal</keyword>
<dbReference type="AlphaFoldDB" id="A0A6A6WBU4"/>
<evidence type="ECO:0000313" key="3">
    <source>
        <dbReference type="Proteomes" id="UP000799437"/>
    </source>
</evidence>
<accession>A0A6A6WBU4</accession>
<reference evidence="2" key="1">
    <citation type="journal article" date="2020" name="Stud. Mycol.">
        <title>101 Dothideomycetes genomes: a test case for predicting lifestyles and emergence of pathogens.</title>
        <authorList>
            <person name="Haridas S."/>
            <person name="Albert R."/>
            <person name="Binder M."/>
            <person name="Bloem J."/>
            <person name="Labutti K."/>
            <person name="Salamov A."/>
            <person name="Andreopoulos B."/>
            <person name="Baker S."/>
            <person name="Barry K."/>
            <person name="Bills G."/>
            <person name="Bluhm B."/>
            <person name="Cannon C."/>
            <person name="Castanera R."/>
            <person name="Culley D."/>
            <person name="Daum C."/>
            <person name="Ezra D."/>
            <person name="Gonzalez J."/>
            <person name="Henrissat B."/>
            <person name="Kuo A."/>
            <person name="Liang C."/>
            <person name="Lipzen A."/>
            <person name="Lutzoni F."/>
            <person name="Magnuson J."/>
            <person name="Mondo S."/>
            <person name="Nolan M."/>
            <person name="Ohm R."/>
            <person name="Pangilinan J."/>
            <person name="Park H.-J."/>
            <person name="Ramirez L."/>
            <person name="Alfaro M."/>
            <person name="Sun H."/>
            <person name="Tritt A."/>
            <person name="Yoshinaga Y."/>
            <person name="Zwiers L.-H."/>
            <person name="Turgeon B."/>
            <person name="Goodwin S."/>
            <person name="Spatafora J."/>
            <person name="Crous P."/>
            <person name="Grigoriev I."/>
        </authorList>
    </citation>
    <scope>NUCLEOTIDE SEQUENCE</scope>
    <source>
        <strain evidence="2">CBS 121739</strain>
    </source>
</reference>
<gene>
    <name evidence="2" type="ORF">EJ05DRAFT_498266</name>
</gene>
<dbReference type="RefSeq" id="XP_033602753.1">
    <property type="nucleotide sequence ID" value="XM_033746659.1"/>
</dbReference>
<sequence>MQFSTLATILATTTTLTSAAAVQKRVTLCSTKTPSAVCCTSPTYGDSTGCSGLDATNVNSLDDFIVKCAVDSSATAQCCASLADNGQATDCLVLYE</sequence>